<accession>A0AAV2QXS1</accession>
<gene>
    <name evidence="2" type="ORF">MNOR_LOCUS18410</name>
</gene>
<feature type="compositionally biased region" description="Acidic residues" evidence="1">
    <location>
        <begin position="299"/>
        <end position="310"/>
    </location>
</feature>
<reference evidence="2 3" key="1">
    <citation type="submission" date="2024-05" db="EMBL/GenBank/DDBJ databases">
        <authorList>
            <person name="Wallberg A."/>
        </authorList>
    </citation>
    <scope>NUCLEOTIDE SEQUENCE [LARGE SCALE GENOMIC DNA]</scope>
</reference>
<dbReference type="PANTHER" id="PTHR34494:SF1">
    <property type="entry name" value="PROTEIN CBG25024"/>
    <property type="match status" value="1"/>
</dbReference>
<evidence type="ECO:0000256" key="1">
    <source>
        <dbReference type="SAM" id="MobiDB-lite"/>
    </source>
</evidence>
<proteinExistence type="predicted"/>
<protein>
    <submittedName>
        <fullName evidence="2">Uncharacterized protein</fullName>
    </submittedName>
</protein>
<keyword evidence="3" id="KW-1185">Reference proteome</keyword>
<feature type="region of interest" description="Disordered" evidence="1">
    <location>
        <begin position="289"/>
        <end position="310"/>
    </location>
</feature>
<name>A0AAV2QXS1_MEGNR</name>
<feature type="compositionally biased region" description="Basic and acidic residues" evidence="1">
    <location>
        <begin position="289"/>
        <end position="298"/>
    </location>
</feature>
<organism evidence="2 3">
    <name type="scientific">Meganyctiphanes norvegica</name>
    <name type="common">Northern krill</name>
    <name type="synonym">Thysanopoda norvegica</name>
    <dbReference type="NCBI Taxonomy" id="48144"/>
    <lineage>
        <taxon>Eukaryota</taxon>
        <taxon>Metazoa</taxon>
        <taxon>Ecdysozoa</taxon>
        <taxon>Arthropoda</taxon>
        <taxon>Crustacea</taxon>
        <taxon>Multicrustacea</taxon>
        <taxon>Malacostraca</taxon>
        <taxon>Eumalacostraca</taxon>
        <taxon>Eucarida</taxon>
        <taxon>Euphausiacea</taxon>
        <taxon>Euphausiidae</taxon>
        <taxon>Meganyctiphanes</taxon>
    </lineage>
</organism>
<dbReference type="Proteomes" id="UP001497623">
    <property type="component" value="Unassembled WGS sequence"/>
</dbReference>
<sequence length="323" mass="33809">MDWVPVLSQTKSLIQVTFGDKEGAKKTQENFVRQCPVISQVTSAVQAAKGDQQGARDTQKQFVQVLSGFTDSIPVVGHVKGGIHYACGDKDGGDRAMKSSSHTTVVMGAGVGGFMVAGPVGAVGAGTAAGVAMDGITTGVEYAVSKEFKPEGVLRPIKDPKNPGLWVDSVAGVIGDGVAGLGAGKLANAKFNPSVVDGFTDKISTPATGAEKLAGQLKDLKKGNVSDVLMGDPVIWEGKTAVMTDMAKSQTQTAMIDAVCKEGSFTRNAITEKMKAKKLKRKNKLGVLEDQKSEKISSSDDEDQAPTEDLDIIECESECKINS</sequence>
<dbReference type="PANTHER" id="PTHR34494">
    <property type="entry name" value="PROTEIN CBG25024"/>
    <property type="match status" value="1"/>
</dbReference>
<dbReference type="EMBL" id="CAXKWB010013146">
    <property type="protein sequence ID" value="CAL4106780.1"/>
    <property type="molecule type" value="Genomic_DNA"/>
</dbReference>
<evidence type="ECO:0000313" key="3">
    <source>
        <dbReference type="Proteomes" id="UP001497623"/>
    </source>
</evidence>
<comment type="caution">
    <text evidence="2">The sequence shown here is derived from an EMBL/GenBank/DDBJ whole genome shotgun (WGS) entry which is preliminary data.</text>
</comment>
<dbReference type="AlphaFoldDB" id="A0AAV2QXS1"/>
<evidence type="ECO:0000313" key="2">
    <source>
        <dbReference type="EMBL" id="CAL4106780.1"/>
    </source>
</evidence>